<feature type="region of interest" description="Disordered" evidence="1">
    <location>
        <begin position="1"/>
        <end position="26"/>
    </location>
</feature>
<name>A0A077R207_9BASI</name>
<dbReference type="AlphaFoldDB" id="A0A077R207"/>
<organism evidence="2">
    <name type="scientific">Melanopsichium pennsylvanicum 4</name>
    <dbReference type="NCBI Taxonomy" id="1398559"/>
    <lineage>
        <taxon>Eukaryota</taxon>
        <taxon>Fungi</taxon>
        <taxon>Dikarya</taxon>
        <taxon>Basidiomycota</taxon>
        <taxon>Ustilaginomycotina</taxon>
        <taxon>Ustilaginomycetes</taxon>
        <taxon>Ustilaginales</taxon>
        <taxon>Ustilaginaceae</taxon>
        <taxon>Melanopsichium</taxon>
    </lineage>
</organism>
<protein>
    <submittedName>
        <fullName evidence="2">Uncharacterized protein</fullName>
    </submittedName>
</protein>
<dbReference type="EMBL" id="HG529692">
    <property type="protein sequence ID" value="CDI56540.1"/>
    <property type="molecule type" value="Genomic_DNA"/>
</dbReference>
<feature type="compositionally biased region" description="Basic and acidic residues" evidence="1">
    <location>
        <begin position="324"/>
        <end position="338"/>
    </location>
</feature>
<reference evidence="2" key="1">
    <citation type="journal article" date="2014" name="Genome Biol. Evol.">
        <title>Gene Loss Rather Than Gene Gain Is Associated with a Host Jump from Monocots to Dicots in the Smut Fungus Melanopsichium pennsylvanicum.</title>
        <authorList>
            <person name="Sharma R."/>
            <person name="Mishra B."/>
            <person name="Runge F."/>
            <person name="Thines M."/>
        </authorList>
    </citation>
    <scope>NUCLEOTIDE SEQUENCE</scope>
    <source>
        <strain evidence="2">4</strain>
    </source>
</reference>
<proteinExistence type="predicted"/>
<feature type="region of interest" description="Disordered" evidence="1">
    <location>
        <begin position="324"/>
        <end position="354"/>
    </location>
</feature>
<sequence>MKKKLEEITTKLVGSSQQTSTEKAPQWLSRLLEDAPGLPADAAPHNRARHADLQGAIADASFHPSIEACLHLINKSPRILLLKHNAPLTKKSRIINVFPPPQSDLYSAHFLVRKAQGGSRYLDWLHAILHKLEGDFRNAKMWYTDLGKFNTGALDKSSQYERREKEQGKAETFHRYHEFWFVNAANGGKGERTNAKDLDLNILEDIPRKVRLTAHEHTDLVFLSTLATKASSSSAISFESVQRDLEQHYRTTTLSEGKIQDSQSAFTQEELRGLYQTLSRDEHSSNIISDLTRFELIWMLASLIQDFGWRRYEMMDTMEALKVESTPAHEKVDEERKNKASNMVLDPGKGQRKF</sequence>
<accession>A0A077R207</accession>
<evidence type="ECO:0000313" key="2">
    <source>
        <dbReference type="EMBL" id="CDI56540.1"/>
    </source>
</evidence>
<evidence type="ECO:0000256" key="1">
    <source>
        <dbReference type="SAM" id="MobiDB-lite"/>
    </source>
</evidence>
<feature type="compositionally biased region" description="Polar residues" evidence="1">
    <location>
        <begin position="12"/>
        <end position="23"/>
    </location>
</feature>